<proteinExistence type="predicted"/>
<evidence type="ECO:0000256" key="1">
    <source>
        <dbReference type="SAM" id="MobiDB-lite"/>
    </source>
</evidence>
<feature type="compositionally biased region" description="Basic and acidic residues" evidence="1">
    <location>
        <begin position="1"/>
        <end position="11"/>
    </location>
</feature>
<dbReference type="AlphaFoldDB" id="A0A2N9EX49"/>
<accession>A0A2N9EX49</accession>
<protein>
    <submittedName>
        <fullName evidence="2">Uncharacterized protein</fullName>
    </submittedName>
</protein>
<evidence type="ECO:0000313" key="2">
    <source>
        <dbReference type="EMBL" id="SPC79413.1"/>
    </source>
</evidence>
<gene>
    <name evidence="2" type="ORF">FSB_LOCUS7295</name>
</gene>
<organism evidence="2">
    <name type="scientific">Fagus sylvatica</name>
    <name type="common">Beechnut</name>
    <dbReference type="NCBI Taxonomy" id="28930"/>
    <lineage>
        <taxon>Eukaryota</taxon>
        <taxon>Viridiplantae</taxon>
        <taxon>Streptophyta</taxon>
        <taxon>Embryophyta</taxon>
        <taxon>Tracheophyta</taxon>
        <taxon>Spermatophyta</taxon>
        <taxon>Magnoliopsida</taxon>
        <taxon>eudicotyledons</taxon>
        <taxon>Gunneridae</taxon>
        <taxon>Pentapetalae</taxon>
        <taxon>rosids</taxon>
        <taxon>fabids</taxon>
        <taxon>Fagales</taxon>
        <taxon>Fagaceae</taxon>
        <taxon>Fagus</taxon>
    </lineage>
</organism>
<dbReference type="EMBL" id="OIVN01000387">
    <property type="protein sequence ID" value="SPC79413.1"/>
    <property type="molecule type" value="Genomic_DNA"/>
</dbReference>
<name>A0A2N9EX49_FAGSY</name>
<reference evidence="2" key="1">
    <citation type="submission" date="2018-02" db="EMBL/GenBank/DDBJ databases">
        <authorList>
            <person name="Cohen D.B."/>
            <person name="Kent A.D."/>
        </authorList>
    </citation>
    <scope>NUCLEOTIDE SEQUENCE</scope>
</reference>
<feature type="region of interest" description="Disordered" evidence="1">
    <location>
        <begin position="1"/>
        <end position="25"/>
    </location>
</feature>
<sequence length="108" mass="11987">MSHSLRSESKTSSEGGEDTCDGFRDCGDVESADERRGRAGETAVEAAARSVRSPRFGDVWLLREGEENKCAITTLNFGAEKGRNSKKKIHRKETPRPEWKGTIFVPKC</sequence>